<organism evidence="1 2">
    <name type="scientific">Cyclobacterium qasimii M12-11B</name>
    <dbReference type="NCBI Taxonomy" id="641524"/>
    <lineage>
        <taxon>Bacteria</taxon>
        <taxon>Pseudomonadati</taxon>
        <taxon>Bacteroidota</taxon>
        <taxon>Cytophagia</taxon>
        <taxon>Cytophagales</taxon>
        <taxon>Cyclobacteriaceae</taxon>
        <taxon>Cyclobacterium</taxon>
    </lineage>
</organism>
<gene>
    <name evidence="1" type="ORF">ADICYQ_1725</name>
</gene>
<comment type="caution">
    <text evidence="1">The sequence shown here is derived from an EMBL/GenBank/DDBJ whole genome shotgun (WGS) entry which is preliminary data.</text>
</comment>
<sequence>MINEICSIGMGFSPFIKAITIHPALAKIWRRDGCWKNKPST</sequence>
<name>S7VGB5_9BACT</name>
<reference evidence="1 2" key="1">
    <citation type="journal article" date="2013" name="Genome Announc.">
        <title>Draft Genome Sequence of Cyclobacterium qasimii Strain M12-11BT, Isolated from Arctic Marine Sediment.</title>
        <authorList>
            <person name="Shivaji S."/>
            <person name="Ara S."/>
            <person name="Singh A."/>
            <person name="Kumar Pinnaka A."/>
        </authorList>
    </citation>
    <scope>NUCLEOTIDE SEQUENCE [LARGE SCALE GENOMIC DNA]</scope>
    <source>
        <strain evidence="1 2">M12-11B</strain>
    </source>
</reference>
<dbReference type="Proteomes" id="UP000014974">
    <property type="component" value="Unassembled WGS sequence"/>
</dbReference>
<proteinExistence type="predicted"/>
<accession>S7VGB5</accession>
<dbReference type="EMBL" id="ATNM01000071">
    <property type="protein sequence ID" value="EPR69225.1"/>
    <property type="molecule type" value="Genomic_DNA"/>
</dbReference>
<evidence type="ECO:0000313" key="1">
    <source>
        <dbReference type="EMBL" id="EPR69225.1"/>
    </source>
</evidence>
<protein>
    <submittedName>
        <fullName evidence="1">Uncharacterized protein</fullName>
    </submittedName>
</protein>
<dbReference type="AlphaFoldDB" id="S7VGB5"/>
<evidence type="ECO:0000313" key="2">
    <source>
        <dbReference type="Proteomes" id="UP000014974"/>
    </source>
</evidence>